<dbReference type="InterPro" id="IPR029058">
    <property type="entry name" value="AB_hydrolase_fold"/>
</dbReference>
<dbReference type="Gene3D" id="3.40.50.1820">
    <property type="entry name" value="alpha/beta hydrolase"/>
    <property type="match status" value="1"/>
</dbReference>
<dbReference type="EMBL" id="HG739801">
    <property type="protein sequence ID" value="CDP19823.1"/>
    <property type="molecule type" value="Genomic_DNA"/>
</dbReference>
<dbReference type="Gramene" id="CDP19823">
    <property type="protein sequence ID" value="CDP19823"/>
    <property type="gene ID" value="GSCOC_T00001466001"/>
</dbReference>
<evidence type="ECO:0000256" key="4">
    <source>
        <dbReference type="ARBA" id="ARBA00022801"/>
    </source>
</evidence>
<sequence>MITIIIKDYRSMLGINIYNIYAPACLLNSISSFADGIGCDYEHSLSQGQNMRRIRFVLGSYDPCYSKYAEEYFSRINIQTAFHANNGEGNPQTHNDSVLTILPVYKKLIKGIISPMHLHQRKNQGCQICVHVTTMIVEYEGLTLVTIRGASHLVPFNKPSKALALIQSFLSGKNLPIHR</sequence>
<keyword evidence="4" id="KW-0378">Hydrolase</keyword>
<dbReference type="GO" id="GO:0006508">
    <property type="term" value="P:proteolysis"/>
    <property type="evidence" value="ECO:0007669"/>
    <property type="project" value="UniProtKB-KW"/>
</dbReference>
<dbReference type="InParanoid" id="A0A068VJG6"/>
<dbReference type="InterPro" id="IPR033124">
    <property type="entry name" value="Ser_caboxypep_his_AS"/>
</dbReference>
<dbReference type="InterPro" id="IPR001563">
    <property type="entry name" value="Peptidase_S10"/>
</dbReference>
<keyword evidence="5" id="KW-0325">Glycoprotein</keyword>
<accession>A0A068VJG6</accession>
<proteinExistence type="inferred from homology"/>
<dbReference type="GO" id="GO:0004185">
    <property type="term" value="F:serine-type carboxypeptidase activity"/>
    <property type="evidence" value="ECO:0007669"/>
    <property type="project" value="InterPro"/>
</dbReference>
<dbReference type="PROSITE" id="PS00560">
    <property type="entry name" value="CARBOXYPEPT_SER_HIS"/>
    <property type="match status" value="1"/>
</dbReference>
<dbReference type="PhylomeDB" id="A0A068VJG6"/>
<dbReference type="Pfam" id="PF00450">
    <property type="entry name" value="Peptidase_S10"/>
    <property type="match status" value="2"/>
</dbReference>
<organism evidence="6 7">
    <name type="scientific">Coffea canephora</name>
    <name type="common">Robusta coffee</name>
    <dbReference type="NCBI Taxonomy" id="49390"/>
    <lineage>
        <taxon>Eukaryota</taxon>
        <taxon>Viridiplantae</taxon>
        <taxon>Streptophyta</taxon>
        <taxon>Embryophyta</taxon>
        <taxon>Tracheophyta</taxon>
        <taxon>Spermatophyta</taxon>
        <taxon>Magnoliopsida</taxon>
        <taxon>eudicotyledons</taxon>
        <taxon>Gunneridae</taxon>
        <taxon>Pentapetalae</taxon>
        <taxon>asterids</taxon>
        <taxon>lamiids</taxon>
        <taxon>Gentianales</taxon>
        <taxon>Rubiaceae</taxon>
        <taxon>Ixoroideae</taxon>
        <taxon>Gardenieae complex</taxon>
        <taxon>Bertiereae - Coffeeae clade</taxon>
        <taxon>Coffeeae</taxon>
        <taxon>Coffea</taxon>
    </lineage>
</organism>
<name>A0A068VJG6_COFCA</name>
<protein>
    <submittedName>
        <fullName evidence="6">DH200=94 genomic scaffold, scaffold_717</fullName>
    </submittedName>
</protein>
<comment type="similarity">
    <text evidence="1">Belongs to the peptidase S10 family.</text>
</comment>
<evidence type="ECO:0000256" key="1">
    <source>
        <dbReference type="ARBA" id="ARBA00009431"/>
    </source>
</evidence>
<gene>
    <name evidence="6" type="ORF">GSCOC_T00001466001</name>
</gene>
<dbReference type="OrthoDB" id="1002242at2759"/>
<evidence type="ECO:0000313" key="7">
    <source>
        <dbReference type="Proteomes" id="UP000295252"/>
    </source>
</evidence>
<dbReference type="SUPFAM" id="SSF53474">
    <property type="entry name" value="alpha/beta-Hydrolases"/>
    <property type="match status" value="1"/>
</dbReference>
<keyword evidence="7" id="KW-1185">Reference proteome</keyword>
<evidence type="ECO:0000256" key="3">
    <source>
        <dbReference type="ARBA" id="ARBA00022670"/>
    </source>
</evidence>
<evidence type="ECO:0000313" key="6">
    <source>
        <dbReference type="EMBL" id="CDP19823.1"/>
    </source>
</evidence>
<dbReference type="AlphaFoldDB" id="A0A068VJG6"/>
<dbReference type="Proteomes" id="UP000295252">
    <property type="component" value="Unassembled WGS sequence"/>
</dbReference>
<reference evidence="7" key="1">
    <citation type="journal article" date="2014" name="Science">
        <title>The coffee genome provides insight into the convergent evolution of caffeine biosynthesis.</title>
        <authorList>
            <person name="Denoeud F."/>
            <person name="Carretero-Paulet L."/>
            <person name="Dereeper A."/>
            <person name="Droc G."/>
            <person name="Guyot R."/>
            <person name="Pietrella M."/>
            <person name="Zheng C."/>
            <person name="Alberti A."/>
            <person name="Anthony F."/>
            <person name="Aprea G."/>
            <person name="Aury J.M."/>
            <person name="Bento P."/>
            <person name="Bernard M."/>
            <person name="Bocs S."/>
            <person name="Campa C."/>
            <person name="Cenci A."/>
            <person name="Combes M.C."/>
            <person name="Crouzillat D."/>
            <person name="Da Silva C."/>
            <person name="Daddiego L."/>
            <person name="De Bellis F."/>
            <person name="Dussert S."/>
            <person name="Garsmeur O."/>
            <person name="Gayraud T."/>
            <person name="Guignon V."/>
            <person name="Jahn K."/>
            <person name="Jamilloux V."/>
            <person name="Joet T."/>
            <person name="Labadie K."/>
            <person name="Lan T."/>
            <person name="Leclercq J."/>
            <person name="Lepelley M."/>
            <person name="Leroy T."/>
            <person name="Li L.T."/>
            <person name="Librado P."/>
            <person name="Lopez L."/>
            <person name="Munoz A."/>
            <person name="Noel B."/>
            <person name="Pallavicini A."/>
            <person name="Perrotta G."/>
            <person name="Poncet V."/>
            <person name="Pot D."/>
            <person name="Priyono X."/>
            <person name="Rigoreau M."/>
            <person name="Rouard M."/>
            <person name="Rozas J."/>
            <person name="Tranchant-Dubreuil C."/>
            <person name="VanBuren R."/>
            <person name="Zhang Q."/>
            <person name="Andrade A.C."/>
            <person name="Argout X."/>
            <person name="Bertrand B."/>
            <person name="de Kochko A."/>
            <person name="Graziosi G."/>
            <person name="Henry R.J."/>
            <person name="Jayarama X."/>
            <person name="Ming R."/>
            <person name="Nagai C."/>
            <person name="Rounsley S."/>
            <person name="Sankoff D."/>
            <person name="Giuliano G."/>
            <person name="Albert V.A."/>
            <person name="Wincker P."/>
            <person name="Lashermes P."/>
        </authorList>
    </citation>
    <scope>NUCLEOTIDE SEQUENCE [LARGE SCALE GENOMIC DNA]</scope>
    <source>
        <strain evidence="7">cv. DH200-94</strain>
    </source>
</reference>
<evidence type="ECO:0000256" key="2">
    <source>
        <dbReference type="ARBA" id="ARBA00022645"/>
    </source>
</evidence>
<keyword evidence="2" id="KW-0121">Carboxypeptidase</keyword>
<keyword evidence="3" id="KW-0645">Protease</keyword>
<evidence type="ECO:0000256" key="5">
    <source>
        <dbReference type="ARBA" id="ARBA00023180"/>
    </source>
</evidence>